<dbReference type="GO" id="GO:0016787">
    <property type="term" value="F:hydrolase activity"/>
    <property type="evidence" value="ECO:0007669"/>
    <property type="project" value="UniProtKB-KW"/>
</dbReference>
<name>A0ABZ2YVK8_9BACT</name>
<evidence type="ECO:0000313" key="5">
    <source>
        <dbReference type="Proteomes" id="UP001485459"/>
    </source>
</evidence>
<feature type="signal peptide" evidence="3">
    <location>
        <begin position="1"/>
        <end position="27"/>
    </location>
</feature>
<evidence type="ECO:0000256" key="1">
    <source>
        <dbReference type="ARBA" id="ARBA00022801"/>
    </source>
</evidence>
<keyword evidence="5" id="KW-1185">Reference proteome</keyword>
<dbReference type="InterPro" id="IPR010905">
    <property type="entry name" value="Glyco_hydro_88"/>
</dbReference>
<protein>
    <submittedName>
        <fullName evidence="4">Glycoside hydrolase family 88 protein</fullName>
    </submittedName>
</protein>
<dbReference type="InterPro" id="IPR052369">
    <property type="entry name" value="UG_Glycosaminoglycan_Hydrolase"/>
</dbReference>
<evidence type="ECO:0000313" key="4">
    <source>
        <dbReference type="EMBL" id="WZN43295.1"/>
    </source>
</evidence>
<comment type="similarity">
    <text evidence="2">Belongs to the glycosyl hydrolase 88 family.</text>
</comment>
<accession>A0ABZ2YVK8</accession>
<organism evidence="4 5">
    <name type="scientific">Chitinophaga pollutisoli</name>
    <dbReference type="NCBI Taxonomy" id="3133966"/>
    <lineage>
        <taxon>Bacteria</taxon>
        <taxon>Pseudomonadati</taxon>
        <taxon>Bacteroidota</taxon>
        <taxon>Chitinophagia</taxon>
        <taxon>Chitinophagales</taxon>
        <taxon>Chitinophagaceae</taxon>
        <taxon>Chitinophaga</taxon>
    </lineage>
</organism>
<dbReference type="PROSITE" id="PS51257">
    <property type="entry name" value="PROKAR_LIPOPROTEIN"/>
    <property type="match status" value="1"/>
</dbReference>
<feature type="chain" id="PRO_5045742352" evidence="3">
    <location>
        <begin position="28"/>
        <end position="423"/>
    </location>
</feature>
<dbReference type="InterPro" id="IPR012341">
    <property type="entry name" value="6hp_glycosidase-like_sf"/>
</dbReference>
<proteinExistence type="inferred from homology"/>
<evidence type="ECO:0000256" key="2">
    <source>
        <dbReference type="ARBA" id="ARBA00038358"/>
    </source>
</evidence>
<reference evidence="5" key="1">
    <citation type="submission" date="2024-03" db="EMBL/GenBank/DDBJ databases">
        <title>Chitinophaga horti sp. nov., isolated from garden soil.</title>
        <authorList>
            <person name="Lee D.S."/>
            <person name="Han D.M."/>
            <person name="Baek J.H."/>
            <person name="Choi D.G."/>
            <person name="Jeon J.H."/>
            <person name="Jeon C.O."/>
        </authorList>
    </citation>
    <scope>NUCLEOTIDE SEQUENCE [LARGE SCALE GENOMIC DNA]</scope>
    <source>
        <strain evidence="5">GPA1</strain>
    </source>
</reference>
<gene>
    <name evidence="4" type="ORF">WJU16_09660</name>
</gene>
<sequence length="423" mass="47903">MKNSAAKRIRFFSVVFILVLAGSCGDAKQSDFVAESFRAAAPLYKNMISATAGNFNDYPHSLLPDGKIKFLQIDEWTGGFWPGILWNMYAYTRDEEWREAATQWTESLASNQYNTAHHDIGFMMYCSYGNALKFNPDSTYRDILLQSARSLCQRYNPVVGSIQSWNERKSKGDINTWLFPVIMDNMMNLELLFYASKTTGDATYRDIAVSHAELTMKNHVRPDYSSFHVVDYDPITGAVAHRQTLQGFSDNSTWARGQAWGLYGFTTCYKETGDERFLATAMGMADFYLNHRNLPPDLIPYWDFNVGEEGYRPDWDYQPDADKAIPRDASAAAITSAALLDLSQLADSSKRGKYFAAAEMMLKTLSANRYLNTGKDNPYFLLKHSTGNFPSGNEIDVPLIYADYYFLEALLKYDKILKSAGNP</sequence>
<dbReference type="Proteomes" id="UP001485459">
    <property type="component" value="Chromosome"/>
</dbReference>
<keyword evidence="1 4" id="KW-0378">Hydrolase</keyword>
<dbReference type="Gene3D" id="1.50.10.10">
    <property type="match status" value="1"/>
</dbReference>
<dbReference type="SUPFAM" id="SSF48208">
    <property type="entry name" value="Six-hairpin glycosidases"/>
    <property type="match status" value="1"/>
</dbReference>
<dbReference type="Pfam" id="PF07470">
    <property type="entry name" value="Glyco_hydro_88"/>
    <property type="match status" value="1"/>
</dbReference>
<dbReference type="EMBL" id="CP149822">
    <property type="protein sequence ID" value="WZN43295.1"/>
    <property type="molecule type" value="Genomic_DNA"/>
</dbReference>
<dbReference type="InterPro" id="IPR008928">
    <property type="entry name" value="6-hairpin_glycosidase_sf"/>
</dbReference>
<dbReference type="PANTHER" id="PTHR36845">
    <property type="entry name" value="HYDROLASE, PUTATIVE (AFU_ORTHOLOGUE AFUA_7G05090)-RELATED"/>
    <property type="match status" value="1"/>
</dbReference>
<dbReference type="RefSeq" id="WP_341838111.1">
    <property type="nucleotide sequence ID" value="NZ_CP149822.1"/>
</dbReference>
<evidence type="ECO:0000256" key="3">
    <source>
        <dbReference type="SAM" id="SignalP"/>
    </source>
</evidence>
<dbReference type="PANTHER" id="PTHR36845:SF1">
    <property type="entry name" value="HYDROLASE, PUTATIVE (AFU_ORTHOLOGUE AFUA_7G05090)-RELATED"/>
    <property type="match status" value="1"/>
</dbReference>
<keyword evidence="3" id="KW-0732">Signal</keyword>